<reference evidence="2" key="2">
    <citation type="submission" date="2022-06" db="UniProtKB">
        <authorList>
            <consortium name="EnsemblMetazoa"/>
        </authorList>
    </citation>
    <scope>IDENTIFICATION</scope>
</reference>
<evidence type="ECO:0000313" key="2">
    <source>
        <dbReference type="EnsemblMetazoa" id="OVOC6297.1"/>
    </source>
</evidence>
<dbReference type="EnsemblMetazoa" id="OVOC6297.1">
    <property type="protein sequence ID" value="OVOC6297.1"/>
    <property type="gene ID" value="WBGene00243106"/>
</dbReference>
<reference evidence="3" key="1">
    <citation type="submission" date="2013-10" db="EMBL/GenBank/DDBJ databases">
        <title>Genome sequencing of Onchocerca volvulus.</title>
        <authorList>
            <person name="Cotton J."/>
            <person name="Tsai J."/>
            <person name="Stanley E."/>
            <person name="Tracey A."/>
            <person name="Holroyd N."/>
            <person name="Lustigman S."/>
            <person name="Berriman M."/>
        </authorList>
    </citation>
    <scope>NUCLEOTIDE SEQUENCE</scope>
</reference>
<sequence>MNEQIFRQKTITNRIPDCTALFLSSIPLATSQICRLLAYQSHFLILQVMQIFMFILSLMVIAIIDIRYAFAHRFLIILSFALTSAIAIGPHVCISLLCYVFPFFFILIYFNCYFCYYNTEKDNVIVYEKDNLIV</sequence>
<keyword evidence="1" id="KW-1133">Transmembrane helix</keyword>
<dbReference type="AlphaFoldDB" id="A0A8R1XZZ4"/>
<proteinExistence type="predicted"/>
<keyword evidence="1" id="KW-0472">Membrane</keyword>
<name>A0A8R1XZZ4_ONCVO</name>
<organism evidence="2 3">
    <name type="scientific">Onchocerca volvulus</name>
    <dbReference type="NCBI Taxonomy" id="6282"/>
    <lineage>
        <taxon>Eukaryota</taxon>
        <taxon>Metazoa</taxon>
        <taxon>Ecdysozoa</taxon>
        <taxon>Nematoda</taxon>
        <taxon>Chromadorea</taxon>
        <taxon>Rhabditida</taxon>
        <taxon>Spirurina</taxon>
        <taxon>Spiruromorpha</taxon>
        <taxon>Filarioidea</taxon>
        <taxon>Onchocercidae</taxon>
        <taxon>Onchocerca</taxon>
    </lineage>
</organism>
<accession>A0A8R1XZZ4</accession>
<feature type="transmembrane region" description="Helical" evidence="1">
    <location>
        <begin position="44"/>
        <end position="63"/>
    </location>
</feature>
<feature type="transmembrane region" description="Helical" evidence="1">
    <location>
        <begin position="20"/>
        <end position="38"/>
    </location>
</feature>
<dbReference type="Proteomes" id="UP000024404">
    <property type="component" value="Unassembled WGS sequence"/>
</dbReference>
<keyword evidence="1" id="KW-0812">Transmembrane</keyword>
<protein>
    <submittedName>
        <fullName evidence="2">Uncharacterized protein</fullName>
    </submittedName>
</protein>
<keyword evidence="3" id="KW-1185">Reference proteome</keyword>
<dbReference type="EMBL" id="CMVM020000170">
    <property type="status" value="NOT_ANNOTATED_CDS"/>
    <property type="molecule type" value="Genomic_DNA"/>
</dbReference>
<feature type="transmembrane region" description="Helical" evidence="1">
    <location>
        <begin position="94"/>
        <end position="116"/>
    </location>
</feature>
<evidence type="ECO:0000256" key="1">
    <source>
        <dbReference type="SAM" id="Phobius"/>
    </source>
</evidence>
<feature type="transmembrane region" description="Helical" evidence="1">
    <location>
        <begin position="70"/>
        <end position="88"/>
    </location>
</feature>
<evidence type="ECO:0000313" key="3">
    <source>
        <dbReference type="Proteomes" id="UP000024404"/>
    </source>
</evidence>